<proteinExistence type="inferred from homology"/>
<dbReference type="PANTHER" id="PTHR10921:SF1">
    <property type="entry name" value="NUCLEAR DISTRIBUTION PROTEIN NUDE HOMOLOG"/>
    <property type="match status" value="1"/>
</dbReference>
<reference evidence="5" key="1">
    <citation type="submission" date="2021-09" db="EMBL/GenBank/DDBJ databases">
        <authorList>
            <consortium name="AG Swart"/>
            <person name="Singh M."/>
            <person name="Singh A."/>
            <person name="Seah K."/>
            <person name="Emmerich C."/>
        </authorList>
    </citation>
    <scope>NUCLEOTIDE SEQUENCE</scope>
    <source>
        <strain evidence="5">ATCC30299</strain>
    </source>
</reference>
<dbReference type="GO" id="GO:0051642">
    <property type="term" value="P:centrosome localization"/>
    <property type="evidence" value="ECO:0007669"/>
    <property type="project" value="TreeGrafter"/>
</dbReference>
<name>A0AAU9JWG8_9CILI</name>
<evidence type="ECO:0000256" key="4">
    <source>
        <dbReference type="SAM" id="MobiDB-lite"/>
    </source>
</evidence>
<dbReference type="GO" id="GO:0008017">
    <property type="term" value="F:microtubule binding"/>
    <property type="evidence" value="ECO:0007669"/>
    <property type="project" value="InterPro"/>
</dbReference>
<dbReference type="GO" id="GO:0005871">
    <property type="term" value="C:kinesin complex"/>
    <property type="evidence" value="ECO:0007669"/>
    <property type="project" value="TreeGrafter"/>
</dbReference>
<dbReference type="EMBL" id="CAJZBQ010000050">
    <property type="protein sequence ID" value="CAG9329876.1"/>
    <property type="molecule type" value="Genomic_DNA"/>
</dbReference>
<dbReference type="Gene3D" id="6.10.250.1080">
    <property type="match status" value="1"/>
</dbReference>
<evidence type="ECO:0000313" key="6">
    <source>
        <dbReference type="Proteomes" id="UP001162131"/>
    </source>
</evidence>
<evidence type="ECO:0000256" key="2">
    <source>
        <dbReference type="ARBA" id="ARBA00023054"/>
    </source>
</evidence>
<feature type="compositionally biased region" description="Polar residues" evidence="4">
    <location>
        <begin position="179"/>
        <end position="195"/>
    </location>
</feature>
<evidence type="ECO:0000256" key="3">
    <source>
        <dbReference type="SAM" id="Coils"/>
    </source>
</evidence>
<dbReference type="PANTHER" id="PTHR10921">
    <property type="entry name" value="NUCLEAR DISTRIBUTION PROTEIN NUDE HOMOLOG 1"/>
    <property type="match status" value="1"/>
</dbReference>
<dbReference type="GO" id="GO:0000776">
    <property type="term" value="C:kinetochore"/>
    <property type="evidence" value="ECO:0007669"/>
    <property type="project" value="TreeGrafter"/>
</dbReference>
<evidence type="ECO:0000256" key="1">
    <source>
        <dbReference type="ARBA" id="ARBA00007429"/>
    </source>
</evidence>
<dbReference type="Proteomes" id="UP001162131">
    <property type="component" value="Unassembled WGS sequence"/>
</dbReference>
<evidence type="ECO:0000313" key="5">
    <source>
        <dbReference type="EMBL" id="CAG9329876.1"/>
    </source>
</evidence>
<dbReference type="GO" id="GO:0047496">
    <property type="term" value="P:vesicle transport along microtubule"/>
    <property type="evidence" value="ECO:0007669"/>
    <property type="project" value="TreeGrafter"/>
</dbReference>
<sequence length="221" mass="25959">MSDTLELLNAKEEELSQLKSDFAEYQEMSKTLEEEIERELEVQIKLNSELNKENKALKDELDKLKTDHYEKFKSIEKNSNKVKDELFVLQERIKILMKNNKDLETELDAYKSKLREKDFEIDELTNSYHQTLEDLAITCSEFENLKDYSKENTQRLKEQLNELSQELDNVWRKTESIRNHSSNNENKTPQPSLKSSMVGRSALGMVDLLLSDLNSKFNAKQ</sequence>
<dbReference type="GO" id="GO:0005813">
    <property type="term" value="C:centrosome"/>
    <property type="evidence" value="ECO:0007669"/>
    <property type="project" value="TreeGrafter"/>
</dbReference>
<accession>A0AAU9JWG8</accession>
<feature type="coiled-coil region" evidence="3">
    <location>
        <begin position="1"/>
        <end position="173"/>
    </location>
</feature>
<dbReference type="AlphaFoldDB" id="A0AAU9JWG8"/>
<dbReference type="GO" id="GO:0007100">
    <property type="term" value="P:mitotic centrosome separation"/>
    <property type="evidence" value="ECO:0007669"/>
    <property type="project" value="TreeGrafter"/>
</dbReference>
<dbReference type="InterPro" id="IPR033494">
    <property type="entry name" value="NUDE"/>
</dbReference>
<dbReference type="GO" id="GO:0000132">
    <property type="term" value="P:establishment of mitotic spindle orientation"/>
    <property type="evidence" value="ECO:0007669"/>
    <property type="project" value="TreeGrafter"/>
</dbReference>
<gene>
    <name evidence="5" type="ORF">BSTOLATCC_MIC49992</name>
</gene>
<dbReference type="GO" id="GO:0007020">
    <property type="term" value="P:microtubule nucleation"/>
    <property type="evidence" value="ECO:0007669"/>
    <property type="project" value="TreeGrafter"/>
</dbReference>
<dbReference type="GO" id="GO:0007059">
    <property type="term" value="P:chromosome segregation"/>
    <property type="evidence" value="ECO:0007669"/>
    <property type="project" value="TreeGrafter"/>
</dbReference>
<feature type="region of interest" description="Disordered" evidence="4">
    <location>
        <begin position="176"/>
        <end position="195"/>
    </location>
</feature>
<comment type="caution">
    <text evidence="5">The sequence shown here is derived from an EMBL/GenBank/DDBJ whole genome shotgun (WGS) entry which is preliminary data.</text>
</comment>
<protein>
    <submittedName>
        <fullName evidence="5">Uncharacterized protein</fullName>
    </submittedName>
</protein>
<organism evidence="5 6">
    <name type="scientific">Blepharisma stoltei</name>
    <dbReference type="NCBI Taxonomy" id="1481888"/>
    <lineage>
        <taxon>Eukaryota</taxon>
        <taxon>Sar</taxon>
        <taxon>Alveolata</taxon>
        <taxon>Ciliophora</taxon>
        <taxon>Postciliodesmatophora</taxon>
        <taxon>Heterotrichea</taxon>
        <taxon>Heterotrichida</taxon>
        <taxon>Blepharismidae</taxon>
        <taxon>Blepharisma</taxon>
    </lineage>
</organism>
<keyword evidence="6" id="KW-1185">Reference proteome</keyword>
<comment type="similarity">
    <text evidence="1">Belongs to the nudE family.</text>
</comment>
<keyword evidence="2 3" id="KW-0175">Coiled coil</keyword>